<protein>
    <submittedName>
        <fullName evidence="2">Uncharacterized protein</fullName>
    </submittedName>
</protein>
<name>A0ABQ8G9P6_9PEZI</name>
<reference evidence="2 3" key="1">
    <citation type="journal article" date="2021" name="Nat. Commun.">
        <title>Genetic determinants of endophytism in the Arabidopsis root mycobiome.</title>
        <authorList>
            <person name="Mesny F."/>
            <person name="Miyauchi S."/>
            <person name="Thiergart T."/>
            <person name="Pickel B."/>
            <person name="Atanasova L."/>
            <person name="Karlsson M."/>
            <person name="Huettel B."/>
            <person name="Barry K.W."/>
            <person name="Haridas S."/>
            <person name="Chen C."/>
            <person name="Bauer D."/>
            <person name="Andreopoulos W."/>
            <person name="Pangilinan J."/>
            <person name="LaButti K."/>
            <person name="Riley R."/>
            <person name="Lipzen A."/>
            <person name="Clum A."/>
            <person name="Drula E."/>
            <person name="Henrissat B."/>
            <person name="Kohler A."/>
            <person name="Grigoriev I.V."/>
            <person name="Martin F.M."/>
            <person name="Hacquard S."/>
        </authorList>
    </citation>
    <scope>NUCLEOTIDE SEQUENCE [LARGE SCALE GENOMIC DNA]</scope>
    <source>
        <strain evidence="2 3">MPI-SDFR-AT-0080</strain>
    </source>
</reference>
<proteinExistence type="predicted"/>
<dbReference type="Proteomes" id="UP000774617">
    <property type="component" value="Unassembled WGS sequence"/>
</dbReference>
<accession>A0ABQ8G9P6</accession>
<organism evidence="2 3">
    <name type="scientific">Macrophomina phaseolina</name>
    <dbReference type="NCBI Taxonomy" id="35725"/>
    <lineage>
        <taxon>Eukaryota</taxon>
        <taxon>Fungi</taxon>
        <taxon>Dikarya</taxon>
        <taxon>Ascomycota</taxon>
        <taxon>Pezizomycotina</taxon>
        <taxon>Dothideomycetes</taxon>
        <taxon>Dothideomycetes incertae sedis</taxon>
        <taxon>Botryosphaeriales</taxon>
        <taxon>Botryosphaeriaceae</taxon>
        <taxon>Macrophomina</taxon>
    </lineage>
</organism>
<evidence type="ECO:0000313" key="3">
    <source>
        <dbReference type="Proteomes" id="UP000774617"/>
    </source>
</evidence>
<evidence type="ECO:0000256" key="1">
    <source>
        <dbReference type="SAM" id="Phobius"/>
    </source>
</evidence>
<keyword evidence="1" id="KW-0812">Transmembrane</keyword>
<comment type="caution">
    <text evidence="2">The sequence shown here is derived from an EMBL/GenBank/DDBJ whole genome shotgun (WGS) entry which is preliminary data.</text>
</comment>
<feature type="non-terminal residue" evidence="2">
    <location>
        <position position="168"/>
    </location>
</feature>
<sequence length="168" mass="16161">MHLVAVGVRKASAGVARSLLRRALSHVGIRATAAGAVSLVAAGRNLRGALGHVGVGLALALLLNSEALVGALLLVGGIRVGQAGRGVAGALLAGAVAHVGVGADTALGVDLVAALGNLRGALSHVGVGLGLALLLDSEALVVAGLEGHGKTLGEESRNGDDGGLGEVH</sequence>
<keyword evidence="1" id="KW-1133">Transmembrane helix</keyword>
<feature type="transmembrane region" description="Helical" evidence="1">
    <location>
        <begin position="27"/>
        <end position="43"/>
    </location>
</feature>
<keyword evidence="1" id="KW-0472">Membrane</keyword>
<keyword evidence="3" id="KW-1185">Reference proteome</keyword>
<feature type="transmembrane region" description="Helical" evidence="1">
    <location>
        <begin position="49"/>
        <end position="75"/>
    </location>
</feature>
<dbReference type="EMBL" id="JAGTJR010000014">
    <property type="protein sequence ID" value="KAH7049286.1"/>
    <property type="molecule type" value="Genomic_DNA"/>
</dbReference>
<evidence type="ECO:0000313" key="2">
    <source>
        <dbReference type="EMBL" id="KAH7049286.1"/>
    </source>
</evidence>
<gene>
    <name evidence="2" type="ORF">B0J12DRAFT_754372</name>
</gene>